<evidence type="ECO:0000256" key="3">
    <source>
        <dbReference type="ARBA" id="ARBA00022448"/>
    </source>
</evidence>
<evidence type="ECO:0000256" key="9">
    <source>
        <dbReference type="ARBA" id="ARBA00023170"/>
    </source>
</evidence>
<keyword evidence="3 13" id="KW-0813">Transport</keyword>
<comment type="function">
    <text evidence="13">Glutamate-gated receptor that probably acts as non-selective cation channel.</text>
</comment>
<keyword evidence="10" id="KW-0325">Glycoprotein</keyword>
<dbReference type="InterPro" id="IPR001320">
    <property type="entry name" value="Iontro_rcpt_C"/>
</dbReference>
<keyword evidence="4 14" id="KW-0812">Transmembrane</keyword>
<evidence type="ECO:0000256" key="4">
    <source>
        <dbReference type="ARBA" id="ARBA00022692"/>
    </source>
</evidence>
<evidence type="ECO:0000259" key="15">
    <source>
        <dbReference type="SMART" id="SM00079"/>
    </source>
</evidence>
<dbReference type="InterPro" id="IPR001828">
    <property type="entry name" value="ANF_lig-bd_rcpt"/>
</dbReference>
<keyword evidence="12 13" id="KW-0407">Ion channel</keyword>
<evidence type="ECO:0000256" key="11">
    <source>
        <dbReference type="ARBA" id="ARBA00023286"/>
    </source>
</evidence>
<feature type="transmembrane region" description="Helical" evidence="14">
    <location>
        <begin position="598"/>
        <end position="617"/>
    </location>
</feature>
<dbReference type="InterPro" id="IPR028082">
    <property type="entry name" value="Peripla_BP_I"/>
</dbReference>
<name>A0AAW1XK65_RUBAR</name>
<dbReference type="Proteomes" id="UP001457282">
    <property type="component" value="Unassembled WGS sequence"/>
</dbReference>
<feature type="domain" description="Ionotropic glutamate receptor C-terminal" evidence="15">
    <location>
        <begin position="448"/>
        <end position="784"/>
    </location>
</feature>
<dbReference type="PANTHER" id="PTHR18966">
    <property type="entry name" value="IONOTROPIC GLUTAMATE RECEPTOR"/>
    <property type="match status" value="1"/>
</dbReference>
<dbReference type="InterPro" id="IPR044440">
    <property type="entry name" value="GABAb_receptor_plant_PBP1"/>
</dbReference>
<keyword evidence="5" id="KW-0732">Signal</keyword>
<evidence type="ECO:0000313" key="17">
    <source>
        <dbReference type="Proteomes" id="UP001457282"/>
    </source>
</evidence>
<dbReference type="EMBL" id="JBEDUW010000003">
    <property type="protein sequence ID" value="KAK9936479.1"/>
    <property type="molecule type" value="Genomic_DNA"/>
</dbReference>
<evidence type="ECO:0000256" key="8">
    <source>
        <dbReference type="ARBA" id="ARBA00023136"/>
    </source>
</evidence>
<comment type="caution">
    <text evidence="16">The sequence shown here is derived from an EMBL/GenBank/DDBJ whole genome shotgun (WGS) entry which is preliminary data.</text>
</comment>
<dbReference type="GO" id="GO:0016020">
    <property type="term" value="C:membrane"/>
    <property type="evidence" value="ECO:0007669"/>
    <property type="project" value="UniProtKB-SubCell"/>
</dbReference>
<dbReference type="Pfam" id="PF01094">
    <property type="entry name" value="ANF_receptor"/>
    <property type="match status" value="1"/>
</dbReference>
<dbReference type="FunFam" id="3.40.50.2300:FF:000188">
    <property type="entry name" value="Glutamate receptor"/>
    <property type="match status" value="1"/>
</dbReference>
<evidence type="ECO:0000256" key="12">
    <source>
        <dbReference type="ARBA" id="ARBA00023303"/>
    </source>
</evidence>
<evidence type="ECO:0000256" key="6">
    <source>
        <dbReference type="ARBA" id="ARBA00022989"/>
    </source>
</evidence>
<dbReference type="Gene3D" id="1.10.287.70">
    <property type="match status" value="1"/>
</dbReference>
<dbReference type="GO" id="GO:0015276">
    <property type="term" value="F:ligand-gated monoatomic ion channel activity"/>
    <property type="evidence" value="ECO:0007669"/>
    <property type="project" value="InterPro"/>
</dbReference>
<dbReference type="PIRSF" id="PIRSF037090">
    <property type="entry name" value="Iontro_Glu-like_rcpt_pln"/>
    <property type="match status" value="1"/>
</dbReference>
<sequence length="900" mass="101488">MSFPSTFPINNWFLFPLLTTCFIICLTEGVGVENEKHVTNVGAIINVNSRIGKEQKAAMEIAAESFNNQYSNTHELVLHFRNSGREPFLAATAAEELIKEKKVEVIVGMETWQEAALVADHVGNQSQVIPVISFAAPPITLPLIQRRWPFLIRMASNGSAQMKCIADIVSAYNWKRVVVIYEDDGYGGDVGMLALLSEALQAGGAKIEHHLVLPRVLSLTSNPNWTELEELLKLPTFQSRVFIVLQSSLPTVTNLFRVAKKMGLVGRESAWIITESISSLLDPQDNYDMEGTLGIKTYYDNKSSAYASFQKEFQRKYSEEDKSGPGIYALRAYDAITILTEAISQRPSSTILQDSLATVLSSTYTGLSGKMQFEGGWELLDSPRFTIINIVDGKTEKELNFWTPGFRFSESQDTSKSSDVGNVTWPGNLKSRAPKGWGMPTAGKPIMKIGVPAGNKHFSKFVKVESRNNSGEKTYDGFSIQIFYMVLGHLNYHLPYEFEAFYGSYNDLVEEVYNKNYDAAVGDITILAERMDKVEFTQPYMKSGLSIIVLEKYYDSTWMFLKPFTWRMWAVSGVILLYTTLIVWFFERSSNPELFDGPLNHQIVPAIWFTFSSLFFAHREKVYSNFGRVVFMVWLFVVLILNSSYTANLSSMLTMQRPKPNVTIEMLKRDDAKVGDDGSTFVAKYLPIYDLKPENIISVSSEYNYSEAFKRKNISAMFLELPYAEVFMNELCGNFTSTTVPGEFGGLSFIFQKGSPIAKDFSKAILELLENGEIKKLQNELLTPKKDCSKNTRPQSLHLNSFLGLYIICGATSTLCFLLSLTNWVKKFRQQEGNAGPRDESLWKKMVRVARFYRALDILGKAPSFADLCSQIRWEYSTASNTPESQLAFTPGEIECVPQR</sequence>
<protein>
    <recommendedName>
        <fullName evidence="13">Glutamate receptor</fullName>
    </recommendedName>
</protein>
<dbReference type="SMART" id="SM00079">
    <property type="entry name" value="PBPe"/>
    <property type="match status" value="1"/>
</dbReference>
<evidence type="ECO:0000313" key="16">
    <source>
        <dbReference type="EMBL" id="KAK9936479.1"/>
    </source>
</evidence>
<evidence type="ECO:0000256" key="1">
    <source>
        <dbReference type="ARBA" id="ARBA00004141"/>
    </source>
</evidence>
<evidence type="ECO:0000256" key="2">
    <source>
        <dbReference type="ARBA" id="ARBA00008685"/>
    </source>
</evidence>
<keyword evidence="6 14" id="KW-1133">Transmembrane helix</keyword>
<dbReference type="AlphaFoldDB" id="A0AAW1XK65"/>
<dbReference type="Gene3D" id="3.40.50.2300">
    <property type="match status" value="2"/>
</dbReference>
<keyword evidence="9 13" id="KW-0675">Receptor</keyword>
<dbReference type="Pfam" id="PF00060">
    <property type="entry name" value="Lig_chan"/>
    <property type="match status" value="1"/>
</dbReference>
<evidence type="ECO:0000256" key="13">
    <source>
        <dbReference type="PIRNR" id="PIRNR037090"/>
    </source>
</evidence>
<dbReference type="InterPro" id="IPR015683">
    <property type="entry name" value="Ionotropic_Glu_rcpt"/>
</dbReference>
<reference evidence="16 17" key="1">
    <citation type="journal article" date="2023" name="G3 (Bethesda)">
        <title>A chromosome-length genome assembly and annotation of blackberry (Rubus argutus, cv. 'Hillquist').</title>
        <authorList>
            <person name="Bruna T."/>
            <person name="Aryal R."/>
            <person name="Dudchenko O."/>
            <person name="Sargent D.J."/>
            <person name="Mead D."/>
            <person name="Buti M."/>
            <person name="Cavallini A."/>
            <person name="Hytonen T."/>
            <person name="Andres J."/>
            <person name="Pham M."/>
            <person name="Weisz D."/>
            <person name="Mascagni F."/>
            <person name="Usai G."/>
            <person name="Natali L."/>
            <person name="Bassil N."/>
            <person name="Fernandez G.E."/>
            <person name="Lomsadze A."/>
            <person name="Armour M."/>
            <person name="Olukolu B."/>
            <person name="Poorten T."/>
            <person name="Britton C."/>
            <person name="Davik J."/>
            <person name="Ashrafi H."/>
            <person name="Aiden E.L."/>
            <person name="Borodovsky M."/>
            <person name="Worthington M."/>
        </authorList>
    </citation>
    <scope>NUCLEOTIDE SEQUENCE [LARGE SCALE GENOMIC DNA]</scope>
    <source>
        <strain evidence="16">PI 553951</strain>
    </source>
</reference>
<keyword evidence="11 13" id="KW-1071">Ligand-gated ion channel</keyword>
<dbReference type="CDD" id="cd19990">
    <property type="entry name" value="PBP1_GABAb_receptor_plant"/>
    <property type="match status" value="1"/>
</dbReference>
<dbReference type="Gene3D" id="3.40.190.10">
    <property type="entry name" value="Periplasmic binding protein-like II"/>
    <property type="match status" value="1"/>
</dbReference>
<proteinExistence type="inferred from homology"/>
<evidence type="ECO:0000256" key="10">
    <source>
        <dbReference type="ARBA" id="ARBA00023180"/>
    </source>
</evidence>
<organism evidence="16 17">
    <name type="scientific">Rubus argutus</name>
    <name type="common">Southern blackberry</name>
    <dbReference type="NCBI Taxonomy" id="59490"/>
    <lineage>
        <taxon>Eukaryota</taxon>
        <taxon>Viridiplantae</taxon>
        <taxon>Streptophyta</taxon>
        <taxon>Embryophyta</taxon>
        <taxon>Tracheophyta</taxon>
        <taxon>Spermatophyta</taxon>
        <taxon>Magnoliopsida</taxon>
        <taxon>eudicotyledons</taxon>
        <taxon>Gunneridae</taxon>
        <taxon>Pentapetalae</taxon>
        <taxon>rosids</taxon>
        <taxon>fabids</taxon>
        <taxon>Rosales</taxon>
        <taxon>Rosaceae</taxon>
        <taxon>Rosoideae</taxon>
        <taxon>Rosoideae incertae sedis</taxon>
        <taxon>Rubus</taxon>
    </lineage>
</organism>
<feature type="transmembrane region" description="Helical" evidence="14">
    <location>
        <begin position="629"/>
        <end position="647"/>
    </location>
</feature>
<dbReference type="InterPro" id="IPR017103">
    <property type="entry name" value="Iontropic_Glu_rcpt_pln"/>
</dbReference>
<keyword evidence="8 13" id="KW-0472">Membrane</keyword>
<keyword evidence="7 13" id="KW-0406">Ion transport</keyword>
<gene>
    <name evidence="16" type="ORF">M0R45_013320</name>
</gene>
<evidence type="ECO:0000256" key="5">
    <source>
        <dbReference type="ARBA" id="ARBA00022729"/>
    </source>
</evidence>
<feature type="transmembrane region" description="Helical" evidence="14">
    <location>
        <begin position="12"/>
        <end position="32"/>
    </location>
</feature>
<dbReference type="SUPFAM" id="SSF53822">
    <property type="entry name" value="Periplasmic binding protein-like I"/>
    <property type="match status" value="1"/>
</dbReference>
<dbReference type="InterPro" id="IPR019594">
    <property type="entry name" value="Glu/Gly-bd"/>
</dbReference>
<dbReference type="SUPFAM" id="SSF53850">
    <property type="entry name" value="Periplasmic binding protein-like II"/>
    <property type="match status" value="1"/>
</dbReference>
<dbReference type="Pfam" id="PF10613">
    <property type="entry name" value="Lig_chan-Glu_bd"/>
    <property type="match status" value="1"/>
</dbReference>
<feature type="transmembrane region" description="Helical" evidence="14">
    <location>
        <begin position="568"/>
        <end position="586"/>
    </location>
</feature>
<keyword evidence="17" id="KW-1185">Reference proteome</keyword>
<comment type="similarity">
    <text evidence="2 13">Belongs to the glutamate-gated ion channel (TC 1.A.10.1) family.</text>
</comment>
<dbReference type="FunFam" id="1.10.287.70:FF:000037">
    <property type="entry name" value="Glutamate receptor"/>
    <property type="match status" value="1"/>
</dbReference>
<evidence type="ECO:0000256" key="14">
    <source>
        <dbReference type="SAM" id="Phobius"/>
    </source>
</evidence>
<evidence type="ECO:0000256" key="7">
    <source>
        <dbReference type="ARBA" id="ARBA00023065"/>
    </source>
</evidence>
<comment type="subcellular location">
    <subcellularLocation>
        <location evidence="1">Membrane</location>
        <topology evidence="1">Multi-pass membrane protein</topology>
    </subcellularLocation>
</comment>
<feature type="transmembrane region" description="Helical" evidence="14">
    <location>
        <begin position="803"/>
        <end position="821"/>
    </location>
</feature>
<accession>A0AAW1XK65</accession>